<dbReference type="Gene3D" id="1.20.1740.10">
    <property type="entry name" value="Amino acid/polyamine transporter I"/>
    <property type="match status" value="1"/>
</dbReference>
<organism evidence="7 8">
    <name type="scientific">Methylacidimicrobium tartarophylax</name>
    <dbReference type="NCBI Taxonomy" id="1041768"/>
    <lineage>
        <taxon>Bacteria</taxon>
        <taxon>Pseudomonadati</taxon>
        <taxon>Verrucomicrobiota</taxon>
        <taxon>Methylacidimicrobium</taxon>
    </lineage>
</organism>
<evidence type="ECO:0000256" key="4">
    <source>
        <dbReference type="ARBA" id="ARBA00022989"/>
    </source>
</evidence>
<reference evidence="7 8" key="1">
    <citation type="submission" date="2019-09" db="EMBL/GenBank/DDBJ databases">
        <authorList>
            <person name="Cremers G."/>
        </authorList>
    </citation>
    <scope>NUCLEOTIDE SEQUENCE [LARGE SCALE GENOMIC DNA]</scope>
    <source>
        <strain evidence="7">4A</strain>
    </source>
</reference>
<evidence type="ECO:0000256" key="2">
    <source>
        <dbReference type="ARBA" id="ARBA00022448"/>
    </source>
</evidence>
<dbReference type="Pfam" id="PF13520">
    <property type="entry name" value="AA_permease_2"/>
    <property type="match status" value="1"/>
</dbReference>
<evidence type="ECO:0000256" key="5">
    <source>
        <dbReference type="ARBA" id="ARBA00023136"/>
    </source>
</evidence>
<dbReference type="Proteomes" id="UP000334923">
    <property type="component" value="Unassembled WGS sequence"/>
</dbReference>
<dbReference type="PANTHER" id="PTHR43243">
    <property type="entry name" value="INNER MEMBRANE TRANSPORTER YGJI-RELATED"/>
    <property type="match status" value="1"/>
</dbReference>
<name>A0A5E6M6D6_9BACT</name>
<dbReference type="AlphaFoldDB" id="A0A5E6M6D6"/>
<feature type="transmembrane region" description="Helical" evidence="6">
    <location>
        <begin position="100"/>
        <end position="124"/>
    </location>
</feature>
<feature type="transmembrane region" description="Helical" evidence="6">
    <location>
        <begin position="429"/>
        <end position="450"/>
    </location>
</feature>
<dbReference type="InterPro" id="IPR002293">
    <property type="entry name" value="AA/rel_permease1"/>
</dbReference>
<comment type="subcellular location">
    <subcellularLocation>
        <location evidence="1">Membrane</location>
        <topology evidence="1">Multi-pass membrane protein</topology>
    </subcellularLocation>
</comment>
<evidence type="ECO:0000256" key="3">
    <source>
        <dbReference type="ARBA" id="ARBA00022692"/>
    </source>
</evidence>
<keyword evidence="5 6" id="KW-0472">Membrane</keyword>
<evidence type="ECO:0000256" key="6">
    <source>
        <dbReference type="SAM" id="Phobius"/>
    </source>
</evidence>
<feature type="transmembrane region" description="Helical" evidence="6">
    <location>
        <begin position="212"/>
        <end position="231"/>
    </location>
</feature>
<proteinExistence type="predicted"/>
<keyword evidence="4 6" id="KW-1133">Transmembrane helix</keyword>
<feature type="transmembrane region" description="Helical" evidence="6">
    <location>
        <begin position="29"/>
        <end position="52"/>
    </location>
</feature>
<feature type="transmembrane region" description="Helical" evidence="6">
    <location>
        <begin position="252"/>
        <end position="276"/>
    </location>
</feature>
<dbReference type="PANTHER" id="PTHR43243:SF4">
    <property type="entry name" value="CATIONIC AMINO ACID TRANSPORTER 4"/>
    <property type="match status" value="1"/>
</dbReference>
<dbReference type="OrthoDB" id="178667at2"/>
<evidence type="ECO:0000313" key="8">
    <source>
        <dbReference type="Proteomes" id="UP000334923"/>
    </source>
</evidence>
<keyword evidence="3 6" id="KW-0812">Transmembrane</keyword>
<evidence type="ECO:0000313" key="7">
    <source>
        <dbReference type="EMBL" id="VVM04489.1"/>
    </source>
</evidence>
<dbReference type="RefSeq" id="WP_142659006.1">
    <property type="nucleotide sequence ID" value="NZ_CABFVA020000004.1"/>
</dbReference>
<feature type="transmembrane region" description="Helical" evidence="6">
    <location>
        <begin position="183"/>
        <end position="200"/>
    </location>
</feature>
<feature type="transmembrane region" description="Helical" evidence="6">
    <location>
        <begin position="152"/>
        <end position="171"/>
    </location>
</feature>
<feature type="transmembrane region" description="Helical" evidence="6">
    <location>
        <begin position="296"/>
        <end position="319"/>
    </location>
</feature>
<dbReference type="GO" id="GO:0016020">
    <property type="term" value="C:membrane"/>
    <property type="evidence" value="ECO:0007669"/>
    <property type="project" value="UniProtKB-SubCell"/>
</dbReference>
<gene>
    <name evidence="7" type="primary">yhdG</name>
    <name evidence="7" type="ORF">MAMT_00119</name>
</gene>
<feature type="transmembrane region" description="Helical" evidence="6">
    <location>
        <begin position="350"/>
        <end position="367"/>
    </location>
</feature>
<protein>
    <submittedName>
        <fullName evidence="7">Putative amino acid permease YhdG</fullName>
    </submittedName>
</protein>
<evidence type="ECO:0000256" key="1">
    <source>
        <dbReference type="ARBA" id="ARBA00004141"/>
    </source>
</evidence>
<dbReference type="EMBL" id="CABFVA020000004">
    <property type="protein sequence ID" value="VVM04489.1"/>
    <property type="molecule type" value="Genomic_DNA"/>
</dbReference>
<feature type="transmembrane region" description="Helical" evidence="6">
    <location>
        <begin position="373"/>
        <end position="393"/>
    </location>
</feature>
<dbReference type="PIRSF" id="PIRSF006060">
    <property type="entry name" value="AA_transporter"/>
    <property type="match status" value="1"/>
</dbReference>
<keyword evidence="2" id="KW-0813">Transport</keyword>
<dbReference type="GO" id="GO:0015171">
    <property type="term" value="F:amino acid transmembrane transporter activity"/>
    <property type="evidence" value="ECO:0007669"/>
    <property type="project" value="TreeGrafter"/>
</dbReference>
<feature type="transmembrane region" description="Helical" evidence="6">
    <location>
        <begin position="58"/>
        <end position="79"/>
    </location>
</feature>
<accession>A0A5E6M6D6</accession>
<sequence>MESQRRERQSPERQGAPVELCRTLSALDLMLLGVGAIVGAGVFVLTGVAAATAAGPGLWLSFVVAGLACVFSALCYAEFASVVPTAGSAYAYASLSMGEFAGWLTGWNLILAYLLTGGVVAIGWSGYFQELLAGVGLSLPTALGKAPHEGGWLNLPAALIAFGLSGILALGARESARFNHGIVVVKLLVIGFFLLVAVRHVNPQNWHPLLPFGWKGVMTGAALIFFAYVGFDAVSTAAEEAKNPQRDLPLGILGSLVVCTVIYILVGVVLTGIVPYRILNVKDPVAFALVQVGERVAADFVAVGAIAGITSALLVNLYGQSRVFFAMCRDGLLPGFLGKLHPVSRTPARMILLIGSLVAGIAGFLPIESVAELTNMGALAAFMVVALGVLVLRKKRPGLLRPFQVPVMPWSALTAIGFCGYLMTNLSRKTFVCFLLWMLVGALIYLVLLWGRPGRPSHAALTRRATDFENAFPRPEGVWYSTGLNRPQSEEGGGFSGS</sequence>
<feature type="transmembrane region" description="Helical" evidence="6">
    <location>
        <begin position="405"/>
        <end position="423"/>
    </location>
</feature>
<keyword evidence="8" id="KW-1185">Reference proteome</keyword>